<feature type="chain" id="PRO_5040286834" description="NADH:quinone oxidoreductase/Mrp antiporter transmembrane domain-containing protein" evidence="9">
    <location>
        <begin position="21"/>
        <end position="655"/>
    </location>
</feature>
<evidence type="ECO:0000256" key="4">
    <source>
        <dbReference type="ARBA" id="ARBA00022989"/>
    </source>
</evidence>
<dbReference type="KEGG" id="aram:KAR29_13475"/>
<keyword evidence="4 8" id="KW-1133">Transmembrane helix</keyword>
<dbReference type="GO" id="GO:0005886">
    <property type="term" value="C:plasma membrane"/>
    <property type="evidence" value="ECO:0007669"/>
    <property type="project" value="UniProtKB-SubCell"/>
</dbReference>
<feature type="transmembrane region" description="Helical" evidence="8">
    <location>
        <begin position="236"/>
        <end position="253"/>
    </location>
</feature>
<feature type="transmembrane region" description="Helical" evidence="8">
    <location>
        <begin position="109"/>
        <end position="134"/>
    </location>
</feature>
<evidence type="ECO:0000256" key="9">
    <source>
        <dbReference type="SAM" id="SignalP"/>
    </source>
</evidence>
<evidence type="ECO:0000256" key="3">
    <source>
        <dbReference type="ARBA" id="ARBA00022692"/>
    </source>
</evidence>
<feature type="transmembrane region" description="Helical" evidence="8">
    <location>
        <begin position="158"/>
        <end position="180"/>
    </location>
</feature>
<evidence type="ECO:0000313" key="12">
    <source>
        <dbReference type="Proteomes" id="UP000671879"/>
    </source>
</evidence>
<evidence type="ECO:0000256" key="6">
    <source>
        <dbReference type="ARBA" id="ARBA00023136"/>
    </source>
</evidence>
<dbReference type="InterPro" id="IPR001750">
    <property type="entry name" value="ND/Mrp_TM"/>
</dbReference>
<evidence type="ECO:0000259" key="10">
    <source>
        <dbReference type="Pfam" id="PF00361"/>
    </source>
</evidence>
<feature type="signal peptide" evidence="9">
    <location>
        <begin position="1"/>
        <end position="20"/>
    </location>
</feature>
<feature type="domain" description="NADH:quinone oxidoreductase/Mrp antiporter transmembrane" evidence="10">
    <location>
        <begin position="125"/>
        <end position="403"/>
    </location>
</feature>
<keyword evidence="3 7" id="KW-0812">Transmembrane</keyword>
<name>A0A9Q7AMX4_9BACT</name>
<reference evidence="12" key="1">
    <citation type="submission" date="2021-04" db="EMBL/GenBank/DDBJ databases">
        <title>A novel Synergistetes isolate from a pyrite-forming mixed culture.</title>
        <authorList>
            <person name="Bunk B."/>
            <person name="Sproer C."/>
            <person name="Spring S."/>
            <person name="Pester M."/>
        </authorList>
    </citation>
    <scope>NUCLEOTIDE SEQUENCE [LARGE SCALE GENOMIC DNA]</scope>
    <source>
        <strain evidence="12">J.5.4.2-T.3.5.2</strain>
    </source>
</reference>
<feature type="transmembrane region" description="Helical" evidence="8">
    <location>
        <begin position="200"/>
        <end position="224"/>
    </location>
</feature>
<feature type="transmembrane region" description="Helical" evidence="8">
    <location>
        <begin position="30"/>
        <end position="50"/>
    </location>
</feature>
<dbReference type="GO" id="GO:0008137">
    <property type="term" value="F:NADH dehydrogenase (ubiquinone) activity"/>
    <property type="evidence" value="ECO:0007669"/>
    <property type="project" value="InterPro"/>
</dbReference>
<feature type="transmembrane region" description="Helical" evidence="8">
    <location>
        <begin position="415"/>
        <end position="447"/>
    </location>
</feature>
<dbReference type="InterPro" id="IPR052175">
    <property type="entry name" value="ComplexI-like_HydComp"/>
</dbReference>
<evidence type="ECO:0000256" key="8">
    <source>
        <dbReference type="SAM" id="Phobius"/>
    </source>
</evidence>
<dbReference type="Proteomes" id="UP000671879">
    <property type="component" value="Chromosome"/>
</dbReference>
<proteinExistence type="predicted"/>
<sequence length="655" mass="68723">MKKIFAFLAAALLLAGTGLAALLPRMREEVAVAGVFAAAATVLVPVVTVLRGEPVSPLSLPWPLPWGNLSLGLDGLSALFCLPTVVLAPLSALYGLGYRRGGGKKASPFLFNLLVASLLLIPAARDGLLFLLCWETMALSSFFLVGEHHEAEKVRRAAWIYLVATHLGTMALLAFFAFLGNEAASLSFEAFAGLDLSPSAATTLFLLALVGFGAKAGLVPFHIWLPEAHPAAPSHVSALLSAVMLKMGLYGLLRTLTFFQPRESWGWALLFLGLASALSGLLFALGQKDLKRMLAYSSVENVGIAVLAFGIALVGRCRDLPSVAFLAFSGGLLHVLNHALFKGLLFLGSGTVLRRCGTGEMDRLGGLLRVMPRTGGALFVGSWAIAALPPLNGFVGEFLLYLAGIESVMAKETPSIAAGAIVLAGLASVGALGAACFARFFGIVFLGQGRSESALQATEAPLSMTLPLALLALLCLAAGLAAPFMLFLAAPGAAILTESADGTLLAGASATLHKLTLSTGLLVAAVAVVAAVRRGISGRAPRDEGPTWDCGYGRPTPRMQYTATSFSRPLTDLFAPLLRTGFRGHRPEGLFPEPVFLSTETPGTGDDGLFRPLFRAVDRLLAPLRLLQQGRVQLYVLYIALTLVALLIGKAGSLR</sequence>
<feature type="transmembrane region" description="Helical" evidence="8">
    <location>
        <begin position="468"/>
        <end position="495"/>
    </location>
</feature>
<dbReference type="Pfam" id="PF00361">
    <property type="entry name" value="Proton_antipo_M"/>
    <property type="match status" value="1"/>
</dbReference>
<keyword evidence="6 8" id="KW-0472">Membrane</keyword>
<comment type="subcellular location">
    <subcellularLocation>
        <location evidence="1">Cell membrane</location>
        <topology evidence="1">Multi-pass membrane protein</topology>
    </subcellularLocation>
    <subcellularLocation>
        <location evidence="7">Membrane</location>
        <topology evidence="7">Multi-pass membrane protein</topology>
    </subcellularLocation>
</comment>
<dbReference type="RefSeq" id="WP_274373514.1">
    <property type="nucleotide sequence ID" value="NZ_CP072943.1"/>
</dbReference>
<dbReference type="GO" id="GO:0042773">
    <property type="term" value="P:ATP synthesis coupled electron transport"/>
    <property type="evidence" value="ECO:0007669"/>
    <property type="project" value="InterPro"/>
</dbReference>
<dbReference type="PRINTS" id="PR01437">
    <property type="entry name" value="NUOXDRDTASE4"/>
</dbReference>
<feature type="transmembrane region" description="Helical" evidence="8">
    <location>
        <begin position="515"/>
        <end position="532"/>
    </location>
</feature>
<keyword evidence="12" id="KW-1185">Reference proteome</keyword>
<dbReference type="PANTHER" id="PTHR42682:SF3">
    <property type="entry name" value="FORMATE HYDROGENLYASE SUBUNIT 3-RELATED"/>
    <property type="match status" value="1"/>
</dbReference>
<evidence type="ECO:0000313" key="11">
    <source>
        <dbReference type="EMBL" id="QTX32293.1"/>
    </source>
</evidence>
<feature type="transmembrane region" description="Helical" evidence="8">
    <location>
        <begin position="265"/>
        <end position="286"/>
    </location>
</feature>
<dbReference type="EMBL" id="CP072943">
    <property type="protein sequence ID" value="QTX32293.1"/>
    <property type="molecule type" value="Genomic_DNA"/>
</dbReference>
<keyword evidence="9" id="KW-0732">Signal</keyword>
<dbReference type="PANTHER" id="PTHR42682">
    <property type="entry name" value="HYDROGENASE-4 COMPONENT F"/>
    <property type="match status" value="1"/>
</dbReference>
<dbReference type="GO" id="GO:0016491">
    <property type="term" value="F:oxidoreductase activity"/>
    <property type="evidence" value="ECO:0007669"/>
    <property type="project" value="UniProtKB-KW"/>
</dbReference>
<feature type="transmembrane region" description="Helical" evidence="8">
    <location>
        <begin position="634"/>
        <end position="652"/>
    </location>
</feature>
<feature type="transmembrane region" description="Helical" evidence="8">
    <location>
        <begin position="71"/>
        <end position="97"/>
    </location>
</feature>
<feature type="transmembrane region" description="Helical" evidence="8">
    <location>
        <begin position="293"/>
        <end position="315"/>
    </location>
</feature>
<dbReference type="AlphaFoldDB" id="A0A9Q7AMX4"/>
<accession>A0A9Q7AMX4</accession>
<evidence type="ECO:0000256" key="7">
    <source>
        <dbReference type="RuleBase" id="RU000320"/>
    </source>
</evidence>
<feature type="transmembrane region" description="Helical" evidence="8">
    <location>
        <begin position="335"/>
        <end position="353"/>
    </location>
</feature>
<feature type="transmembrane region" description="Helical" evidence="8">
    <location>
        <begin position="374"/>
        <end position="395"/>
    </location>
</feature>
<keyword evidence="2" id="KW-1003">Cell membrane</keyword>
<evidence type="ECO:0000256" key="1">
    <source>
        <dbReference type="ARBA" id="ARBA00004651"/>
    </source>
</evidence>
<gene>
    <name evidence="11" type="ORF">KAR29_13475</name>
</gene>
<dbReference type="InterPro" id="IPR003918">
    <property type="entry name" value="NADH_UbQ_OxRdtase"/>
</dbReference>
<evidence type="ECO:0000256" key="2">
    <source>
        <dbReference type="ARBA" id="ARBA00022475"/>
    </source>
</evidence>
<protein>
    <recommendedName>
        <fullName evidence="10">NADH:quinone oxidoreductase/Mrp antiporter transmembrane domain-containing protein</fullName>
    </recommendedName>
</protein>
<evidence type="ECO:0000256" key="5">
    <source>
        <dbReference type="ARBA" id="ARBA00023002"/>
    </source>
</evidence>
<keyword evidence="5" id="KW-0560">Oxidoreductase</keyword>
<organism evidence="11 12">
    <name type="scientific">Aminithiophilus ramosus</name>
    <dbReference type="NCBI Taxonomy" id="3029084"/>
    <lineage>
        <taxon>Bacteria</taxon>
        <taxon>Thermotogati</taxon>
        <taxon>Synergistota</taxon>
        <taxon>Synergistia</taxon>
        <taxon>Synergistales</taxon>
        <taxon>Aminithiophilaceae</taxon>
        <taxon>Aminithiophilus</taxon>
    </lineage>
</organism>